<name>A0ABS8DB72_9NEIS</name>
<sequence>MNYSFVAITASRKHAHKAGIVASAGRATVLSITTIITKKTKTIILV</sequence>
<reference evidence="1" key="1">
    <citation type="submission" date="2021-10" db="EMBL/GenBank/DDBJ databases">
        <title>The complete genome sequence of Leeia sp. TBRC 13508.</title>
        <authorList>
            <person name="Charoenyingcharoen P."/>
            <person name="Yukphan P."/>
        </authorList>
    </citation>
    <scope>NUCLEOTIDE SEQUENCE</scope>
    <source>
        <strain evidence="1">TBRC 13508</strain>
    </source>
</reference>
<evidence type="ECO:0000313" key="1">
    <source>
        <dbReference type="EMBL" id="MCB6185248.1"/>
    </source>
</evidence>
<dbReference type="Proteomes" id="UP001165395">
    <property type="component" value="Unassembled WGS sequence"/>
</dbReference>
<evidence type="ECO:0000313" key="2">
    <source>
        <dbReference type="Proteomes" id="UP001165395"/>
    </source>
</evidence>
<dbReference type="EMBL" id="JAJBZT010000014">
    <property type="protein sequence ID" value="MCB6185248.1"/>
    <property type="molecule type" value="Genomic_DNA"/>
</dbReference>
<accession>A0ABS8DB72</accession>
<dbReference type="RefSeq" id="WP_227182080.1">
    <property type="nucleotide sequence ID" value="NZ_JAJBZT010000014.1"/>
</dbReference>
<gene>
    <name evidence="1" type="ORF">LIN78_17005</name>
</gene>
<comment type="caution">
    <text evidence="1">The sequence shown here is derived from an EMBL/GenBank/DDBJ whole genome shotgun (WGS) entry which is preliminary data.</text>
</comment>
<keyword evidence="2" id="KW-1185">Reference proteome</keyword>
<organism evidence="1 2">
    <name type="scientific">Leeia speluncae</name>
    <dbReference type="NCBI Taxonomy" id="2884804"/>
    <lineage>
        <taxon>Bacteria</taxon>
        <taxon>Pseudomonadati</taxon>
        <taxon>Pseudomonadota</taxon>
        <taxon>Betaproteobacteria</taxon>
        <taxon>Neisseriales</taxon>
        <taxon>Leeiaceae</taxon>
        <taxon>Leeia</taxon>
    </lineage>
</organism>
<proteinExistence type="predicted"/>
<protein>
    <submittedName>
        <fullName evidence="1">Uncharacterized protein</fullName>
    </submittedName>
</protein>